<dbReference type="InterPro" id="IPR014710">
    <property type="entry name" value="RmlC-like_jellyroll"/>
</dbReference>
<dbReference type="SUPFAM" id="SSF51182">
    <property type="entry name" value="RmlC-like cupins"/>
    <property type="match status" value="1"/>
</dbReference>
<dbReference type="PANTHER" id="PTHR35848:SF6">
    <property type="entry name" value="CUPIN TYPE-2 DOMAIN-CONTAINING PROTEIN"/>
    <property type="match status" value="1"/>
</dbReference>
<dbReference type="Gene3D" id="2.60.120.10">
    <property type="entry name" value="Jelly Rolls"/>
    <property type="match status" value="1"/>
</dbReference>
<organism evidence="3 4">
    <name type="scientific">Pantoea ananas</name>
    <name type="common">Erwinia uredovora</name>
    <dbReference type="NCBI Taxonomy" id="553"/>
    <lineage>
        <taxon>Bacteria</taxon>
        <taxon>Pseudomonadati</taxon>
        <taxon>Pseudomonadota</taxon>
        <taxon>Gammaproteobacteria</taxon>
        <taxon>Enterobacterales</taxon>
        <taxon>Erwiniaceae</taxon>
        <taxon>Pantoea</taxon>
    </lineage>
</organism>
<dbReference type="GO" id="GO:0046872">
    <property type="term" value="F:metal ion binding"/>
    <property type="evidence" value="ECO:0007669"/>
    <property type="project" value="UniProtKB-KW"/>
</dbReference>
<evidence type="ECO:0000313" key="4">
    <source>
        <dbReference type="Proteomes" id="UP000663901"/>
    </source>
</evidence>
<dbReference type="CDD" id="cd06988">
    <property type="entry name" value="cupin_DddK"/>
    <property type="match status" value="1"/>
</dbReference>
<dbReference type="EMBL" id="CP059085">
    <property type="protein sequence ID" value="QTC48369.1"/>
    <property type="molecule type" value="Genomic_DNA"/>
</dbReference>
<reference evidence="3" key="1">
    <citation type="submission" date="2020-07" db="EMBL/GenBank/DDBJ databases">
        <title>Genome Sequences for Panteoa spp. that cause Center Rot in Onions.</title>
        <authorList>
            <person name="Asselin J.A."/>
            <person name="Helmann T."/>
            <person name="Beer S."/>
            <person name="Stodghill P."/>
        </authorList>
    </citation>
    <scope>NUCLEOTIDE SEQUENCE</scope>
    <source>
        <strain evidence="3">OC5a</strain>
        <plasmid evidence="3">pOC5aB</plasmid>
    </source>
</reference>
<gene>
    <name evidence="3" type="ORF">H0Z12_22495</name>
</gene>
<name>A0A8A4KCM8_PANAN</name>
<evidence type="ECO:0000256" key="1">
    <source>
        <dbReference type="ARBA" id="ARBA00022723"/>
    </source>
</evidence>
<dbReference type="RefSeq" id="WP_207806707.1">
    <property type="nucleotide sequence ID" value="NZ_CP059085.1"/>
</dbReference>
<dbReference type="InterPro" id="IPR011051">
    <property type="entry name" value="RmlC_Cupin_sf"/>
</dbReference>
<feature type="domain" description="Cupin type-2" evidence="2">
    <location>
        <begin position="38"/>
        <end position="105"/>
    </location>
</feature>
<geneLocation type="plasmid" evidence="3 4">
    <name>pOC5aB</name>
</geneLocation>
<evidence type="ECO:0000313" key="3">
    <source>
        <dbReference type="EMBL" id="QTC48369.1"/>
    </source>
</evidence>
<accession>A0A8A4KCM8</accession>
<dbReference type="Pfam" id="PF07883">
    <property type="entry name" value="Cupin_2"/>
    <property type="match status" value="1"/>
</dbReference>
<dbReference type="PANTHER" id="PTHR35848">
    <property type="entry name" value="OXALATE-BINDING PROTEIN"/>
    <property type="match status" value="1"/>
</dbReference>
<dbReference type="Proteomes" id="UP000663901">
    <property type="component" value="Plasmid pOC5aB"/>
</dbReference>
<dbReference type="InterPro" id="IPR051610">
    <property type="entry name" value="GPI/OXD"/>
</dbReference>
<dbReference type="AlphaFoldDB" id="A0A8A4KCM8"/>
<dbReference type="InterPro" id="IPR013096">
    <property type="entry name" value="Cupin_2"/>
</dbReference>
<keyword evidence="3" id="KW-0614">Plasmid</keyword>
<evidence type="ECO:0000259" key="2">
    <source>
        <dbReference type="Pfam" id="PF07883"/>
    </source>
</evidence>
<keyword evidence="1" id="KW-0479">Metal-binding</keyword>
<sequence length="128" mass="15084">MHAFKELDRNNLRFENNLHAQRTLPWENFNAPFESSWCVISPGQSSTPHHHHEYEIFVAVKGEAFIICEGKKTEFRQGDTVHFKPFTQHCVVNESQEDFEMYSIWWDPQMSEQFLQQHSTDNKAAQNG</sequence>
<protein>
    <submittedName>
        <fullName evidence="3">Cupin domain-containing protein</fullName>
    </submittedName>
</protein>
<proteinExistence type="predicted"/>